<accession>A0A166NYC1</accession>
<feature type="region of interest" description="Disordered" evidence="2">
    <location>
        <begin position="1"/>
        <end position="59"/>
    </location>
</feature>
<evidence type="ECO:0000313" key="3">
    <source>
        <dbReference type="EMBL" id="KZL66188.1"/>
    </source>
</evidence>
<organism evidence="3 4">
    <name type="scientific">Colletotrichum incanum</name>
    <name type="common">Soybean anthracnose fungus</name>
    <dbReference type="NCBI Taxonomy" id="1573173"/>
    <lineage>
        <taxon>Eukaryota</taxon>
        <taxon>Fungi</taxon>
        <taxon>Dikarya</taxon>
        <taxon>Ascomycota</taxon>
        <taxon>Pezizomycotina</taxon>
        <taxon>Sordariomycetes</taxon>
        <taxon>Hypocreomycetidae</taxon>
        <taxon>Glomerellales</taxon>
        <taxon>Glomerellaceae</taxon>
        <taxon>Colletotrichum</taxon>
        <taxon>Colletotrichum spaethianum species complex</taxon>
    </lineage>
</organism>
<evidence type="ECO:0000256" key="2">
    <source>
        <dbReference type="SAM" id="MobiDB-lite"/>
    </source>
</evidence>
<name>A0A166NYC1_COLIC</name>
<dbReference type="InterPro" id="IPR029063">
    <property type="entry name" value="SAM-dependent_MTases_sf"/>
</dbReference>
<proteinExistence type="inferred from homology"/>
<reference evidence="3 4" key="1">
    <citation type="submission" date="2015-06" db="EMBL/GenBank/DDBJ databases">
        <title>Survival trade-offs in plant roots during colonization by closely related pathogenic and mutualistic fungi.</title>
        <authorList>
            <person name="Hacquard S."/>
            <person name="Kracher B."/>
            <person name="Hiruma K."/>
            <person name="Weinman A."/>
            <person name="Muench P."/>
            <person name="Garrido Oter R."/>
            <person name="Ver Loren van Themaat E."/>
            <person name="Dallerey J.-F."/>
            <person name="Damm U."/>
            <person name="Henrissat B."/>
            <person name="Lespinet O."/>
            <person name="Thon M."/>
            <person name="Kemen E."/>
            <person name="McHardy A.C."/>
            <person name="Schulze-Lefert P."/>
            <person name="O'Connell R.J."/>
        </authorList>
    </citation>
    <scope>NUCLEOTIDE SEQUENCE [LARGE SCALE GENOMIC DNA]</scope>
    <source>
        <strain evidence="3 4">MAFF 238704</strain>
    </source>
</reference>
<dbReference type="GO" id="GO:0032259">
    <property type="term" value="P:methylation"/>
    <property type="evidence" value="ECO:0007669"/>
    <property type="project" value="UniProtKB-KW"/>
</dbReference>
<evidence type="ECO:0000256" key="1">
    <source>
        <dbReference type="ARBA" id="ARBA00038158"/>
    </source>
</evidence>
<keyword evidence="3" id="KW-0489">Methyltransferase</keyword>
<dbReference type="Gene3D" id="3.40.50.150">
    <property type="entry name" value="Vaccinia Virus protein VP39"/>
    <property type="match status" value="1"/>
</dbReference>
<keyword evidence="3" id="KW-0808">Transferase</keyword>
<dbReference type="CDD" id="cd02440">
    <property type="entry name" value="AdoMet_MTases"/>
    <property type="match status" value="1"/>
</dbReference>
<dbReference type="STRING" id="1573173.A0A166NYC1"/>
<comment type="caution">
    <text evidence="3">The sequence shown here is derived from an EMBL/GenBank/DDBJ whole genome shotgun (WGS) entry which is preliminary data.</text>
</comment>
<dbReference type="AlphaFoldDB" id="A0A166NYC1"/>
<dbReference type="OrthoDB" id="2013972at2759"/>
<dbReference type="PANTHER" id="PTHR43591">
    <property type="entry name" value="METHYLTRANSFERASE"/>
    <property type="match status" value="1"/>
</dbReference>
<dbReference type="Pfam" id="PF13489">
    <property type="entry name" value="Methyltransf_23"/>
    <property type="match status" value="1"/>
</dbReference>
<evidence type="ECO:0000313" key="4">
    <source>
        <dbReference type="Proteomes" id="UP000076584"/>
    </source>
</evidence>
<dbReference type="Proteomes" id="UP000076584">
    <property type="component" value="Unassembled WGS sequence"/>
</dbReference>
<feature type="compositionally biased region" description="Polar residues" evidence="2">
    <location>
        <begin position="48"/>
        <end position="59"/>
    </location>
</feature>
<comment type="similarity">
    <text evidence="1">Belongs to the methyltransferase superfamily. LaeA methyltransferase family.</text>
</comment>
<sequence>MADQQQTQPASESVSTTGRTATQPAMQPEAEASTVAEEAMAAGDDTDASSLGGLSTDDSQASLRSSILDYRRENGRTYHRLSDGKYVIPNDELEQERLDIANHLWMLTWDGKFCLCPKNEGAKRVLDVGTGTGIWALDYADEHPESTVMGVDLSPIQPSFVPPNCFFEVDDVEKEWTWSEPFDFIFSRNMAGSLQDWRGFVAQAFEHLEPGGYFEVHDNLYPIECDDGTLKEDSALFQWSKYLVEATDKIGRPITIASQIPKILEDAGFEDVVVTKQKMPASPWAKDPKLRELGIWTQASLLPGIEGLCLALFTRILDWQPAEVLVFCANVRKDARNLGIHAYWYGYSIYGRKPFPKEETPDQDSRSA</sequence>
<dbReference type="PANTHER" id="PTHR43591:SF31">
    <property type="entry name" value="LAEA-LIKE, PUTATIVE (AFU_ORTHOLOGUE AFUA_8G01930)-RELATED"/>
    <property type="match status" value="1"/>
</dbReference>
<feature type="compositionally biased region" description="Polar residues" evidence="2">
    <location>
        <begin position="1"/>
        <end position="25"/>
    </location>
</feature>
<dbReference type="EMBL" id="LFIW01002587">
    <property type="protein sequence ID" value="KZL66188.1"/>
    <property type="molecule type" value="Genomic_DNA"/>
</dbReference>
<dbReference type="GO" id="GO:0008168">
    <property type="term" value="F:methyltransferase activity"/>
    <property type="evidence" value="ECO:0007669"/>
    <property type="project" value="UniProtKB-KW"/>
</dbReference>
<keyword evidence="4" id="KW-1185">Reference proteome</keyword>
<dbReference type="SUPFAM" id="SSF53335">
    <property type="entry name" value="S-adenosyl-L-methionine-dependent methyltransferases"/>
    <property type="match status" value="1"/>
</dbReference>
<gene>
    <name evidence="3" type="ORF">CI238_09984</name>
</gene>
<protein>
    <submittedName>
        <fullName evidence="3">Methyltransferase domain-containing protein</fullName>
    </submittedName>
</protein>